<evidence type="ECO:0000256" key="5">
    <source>
        <dbReference type="ARBA" id="ARBA00023052"/>
    </source>
</evidence>
<feature type="domain" description="Thiamine pyrophosphate enzyme TPP-binding" evidence="8">
    <location>
        <begin position="424"/>
        <end position="519"/>
    </location>
</feature>
<dbReference type="NCBIfam" id="TIGR00173">
    <property type="entry name" value="menD"/>
    <property type="match status" value="1"/>
</dbReference>
<comment type="similarity">
    <text evidence="7">Belongs to the TPP enzyme family. MenD subfamily.</text>
</comment>
<dbReference type="PANTHER" id="PTHR42916">
    <property type="entry name" value="2-SUCCINYL-5-ENOLPYRUVYL-6-HYDROXY-3-CYCLOHEXENE-1-CARBOXYLATE SYNTHASE"/>
    <property type="match status" value="1"/>
</dbReference>
<dbReference type="EC" id="2.2.1.9" evidence="7"/>
<dbReference type="HAMAP" id="MF_01659">
    <property type="entry name" value="MenD"/>
    <property type="match status" value="1"/>
</dbReference>
<dbReference type="OrthoDB" id="9791859at2"/>
<dbReference type="PANTHER" id="PTHR42916:SF1">
    <property type="entry name" value="PROTEIN PHYLLO, CHLOROPLASTIC"/>
    <property type="match status" value="1"/>
</dbReference>
<gene>
    <name evidence="7 10" type="primary">menD</name>
    <name evidence="10" type="ORF">ERX29_08625</name>
</gene>
<dbReference type="CDD" id="cd02009">
    <property type="entry name" value="TPP_SHCHC_synthase"/>
    <property type="match status" value="1"/>
</dbReference>
<dbReference type="Pfam" id="PF02776">
    <property type="entry name" value="TPP_enzyme_N"/>
    <property type="match status" value="1"/>
</dbReference>
<dbReference type="PIRSF" id="PIRSF004983">
    <property type="entry name" value="MenD"/>
    <property type="match status" value="1"/>
</dbReference>
<protein>
    <recommendedName>
        <fullName evidence="7">2-succinyl-5-enolpyruvyl-6-hydroxy-3-cyclohexene-1-carboxylate synthase</fullName>
        <shortName evidence="7">SEPHCHC synthase</shortName>
        <ecNumber evidence="7">2.2.1.9</ecNumber>
    </recommendedName>
    <alternativeName>
        <fullName evidence="7">Menaquinone biosynthesis protein MenD</fullName>
    </alternativeName>
</protein>
<comment type="cofactor">
    <cofactor evidence="7">
        <name>thiamine diphosphate</name>
        <dbReference type="ChEBI" id="CHEBI:58937"/>
    </cofactor>
    <text evidence="7">Binds 1 thiamine pyrophosphate per subunit.</text>
</comment>
<dbReference type="SUPFAM" id="SSF52518">
    <property type="entry name" value="Thiamin diphosphate-binding fold (THDP-binding)"/>
    <property type="match status" value="2"/>
</dbReference>
<evidence type="ECO:0000313" key="10">
    <source>
        <dbReference type="EMBL" id="TDM07489.1"/>
    </source>
</evidence>
<keyword evidence="2 7" id="KW-0808">Transferase</keyword>
<dbReference type="GO" id="GO:0030976">
    <property type="term" value="F:thiamine pyrophosphate binding"/>
    <property type="evidence" value="ECO:0007669"/>
    <property type="project" value="UniProtKB-UniRule"/>
</dbReference>
<comment type="pathway">
    <text evidence="7">Quinol/quinone metabolism; menaquinone biosynthesis.</text>
</comment>
<comment type="subunit">
    <text evidence="7">Homodimer.</text>
</comment>
<dbReference type="UniPathway" id="UPA00079"/>
<dbReference type="InterPro" id="IPR011766">
    <property type="entry name" value="TPP_enzyme_TPP-bd"/>
</dbReference>
<comment type="cofactor">
    <cofactor evidence="7">
        <name>Mg(2+)</name>
        <dbReference type="ChEBI" id="CHEBI:18420"/>
    </cofactor>
    <cofactor evidence="7">
        <name>Mn(2+)</name>
        <dbReference type="ChEBI" id="CHEBI:29035"/>
    </cofactor>
</comment>
<keyword evidence="6 7" id="KW-0464">Manganese</keyword>
<dbReference type="Gene3D" id="3.40.50.1220">
    <property type="entry name" value="TPP-binding domain"/>
    <property type="match status" value="1"/>
</dbReference>
<sequence>MVRGVTVKNEQLTKQVYQTIKGLYDYGVHEVVISPGSRSTPLAMACEVHPQMTTYIHPDERSAAFFALGLIKATKKPVAVICTSGTAASNYMPAVSEAYISRMPLVVMTSDRPHELRNVGAPQAINQVRMFTNFVNYEVDFPVADDFQSSHDFVDAVLLQASRYFSGPESGPVHFNMPFREPLIPDLSATEYLKVEPKSQVTYQKMVNIEPLRQFIKRGRGMIVVGDCQNEDLSQLLLFAAIHHLPVFADPLSHLRHQDSPYILSTGDTLFKVYQNVEPGYIIRVGKPVVSKAMNRFLAAVSAPQILVQNSLKPDTFPVVPDMHLEMTANDCFRQLAEESPVLSPGWFEFFAHLNAVVTNVIQQHVHTVNDEGTIFARLAGQLAADEVLFLGNSMPIRDCDTFFVGGLAKPYCNRGANGIDGVVSTAMGMAVHKKVTLVIGDISFFHDMNGLIMKKLEGLDIRIIVMNNNGGGIFSYLPQKKEELLFERLYGTPLDLDFEHTAKLYGFNYQRYETYDNIQLPKDGAHIIEILTNRQDNVIAHQELTEKVKDAVHAELSFNYAAE</sequence>
<keyword evidence="5 7" id="KW-0786">Thiamine pyrophosphate</keyword>
<comment type="catalytic activity">
    <reaction evidence="7">
        <text>isochorismate + 2-oxoglutarate + H(+) = 5-enolpyruvoyl-6-hydroxy-2-succinyl-cyclohex-3-ene-1-carboxylate + CO2</text>
        <dbReference type="Rhea" id="RHEA:25593"/>
        <dbReference type="ChEBI" id="CHEBI:15378"/>
        <dbReference type="ChEBI" id="CHEBI:16526"/>
        <dbReference type="ChEBI" id="CHEBI:16810"/>
        <dbReference type="ChEBI" id="CHEBI:29780"/>
        <dbReference type="ChEBI" id="CHEBI:58818"/>
        <dbReference type="EC" id="2.2.1.9"/>
    </reaction>
</comment>
<evidence type="ECO:0000313" key="11">
    <source>
        <dbReference type="Proteomes" id="UP000294802"/>
    </source>
</evidence>
<dbReference type="InterPro" id="IPR029061">
    <property type="entry name" value="THDP-binding"/>
</dbReference>
<evidence type="ECO:0000256" key="3">
    <source>
        <dbReference type="ARBA" id="ARBA00022723"/>
    </source>
</evidence>
<organism evidence="10 11">
    <name type="scientific">Macrococcus lamae</name>
    <dbReference type="NCBI Taxonomy" id="198484"/>
    <lineage>
        <taxon>Bacteria</taxon>
        <taxon>Bacillati</taxon>
        <taxon>Bacillota</taxon>
        <taxon>Bacilli</taxon>
        <taxon>Bacillales</taxon>
        <taxon>Staphylococcaceae</taxon>
        <taxon>Macrococcus</taxon>
    </lineage>
</organism>
<dbReference type="CDD" id="cd07037">
    <property type="entry name" value="TPP_PYR_MenD"/>
    <property type="match status" value="1"/>
</dbReference>
<evidence type="ECO:0000256" key="7">
    <source>
        <dbReference type="HAMAP-Rule" id="MF_01659"/>
    </source>
</evidence>
<keyword evidence="4 7" id="KW-0460">Magnesium</keyword>
<dbReference type="AlphaFoldDB" id="A0A4R6BT13"/>
<evidence type="ECO:0000256" key="6">
    <source>
        <dbReference type="ARBA" id="ARBA00023211"/>
    </source>
</evidence>
<keyword evidence="11" id="KW-1185">Reference proteome</keyword>
<evidence type="ECO:0000259" key="8">
    <source>
        <dbReference type="Pfam" id="PF02775"/>
    </source>
</evidence>
<dbReference type="InterPro" id="IPR004433">
    <property type="entry name" value="MenaQ_synth_MenD"/>
</dbReference>
<dbReference type="Pfam" id="PF02775">
    <property type="entry name" value="TPP_enzyme_C"/>
    <property type="match status" value="1"/>
</dbReference>
<dbReference type="GO" id="GO:0000287">
    <property type="term" value="F:magnesium ion binding"/>
    <property type="evidence" value="ECO:0007669"/>
    <property type="project" value="UniProtKB-UniRule"/>
</dbReference>
<reference evidence="10 11" key="1">
    <citation type="submission" date="2019-01" db="EMBL/GenBank/DDBJ databases">
        <title>Draft genome sequences of the type strains of six Macrococcus species.</title>
        <authorList>
            <person name="Mazhar S."/>
            <person name="Altermann E."/>
            <person name="Hill C."/>
            <person name="Mcauliffe O."/>
        </authorList>
    </citation>
    <scope>NUCLEOTIDE SEQUENCE [LARGE SCALE GENOMIC DNA]</scope>
    <source>
        <strain evidence="10 11">CCM4815</strain>
    </source>
</reference>
<accession>A0A4R6BT13</accession>
<dbReference type="GO" id="GO:0070204">
    <property type="term" value="F:2-succinyl-5-enolpyruvyl-6-hydroxy-3-cyclohexene-1-carboxylic-acid synthase activity"/>
    <property type="evidence" value="ECO:0007669"/>
    <property type="project" value="UniProtKB-UniRule"/>
</dbReference>
<keyword evidence="3 7" id="KW-0479">Metal-binding</keyword>
<dbReference type="UniPathway" id="UPA01057">
    <property type="reaction ID" value="UER00164"/>
</dbReference>
<dbReference type="InterPro" id="IPR012001">
    <property type="entry name" value="Thiamin_PyroP_enz_TPP-bd_dom"/>
</dbReference>
<evidence type="ECO:0000256" key="2">
    <source>
        <dbReference type="ARBA" id="ARBA00022679"/>
    </source>
</evidence>
<keyword evidence="1 7" id="KW-0474">Menaquinone biosynthesis</keyword>
<dbReference type="Proteomes" id="UP000294802">
    <property type="component" value="Unassembled WGS sequence"/>
</dbReference>
<feature type="domain" description="Thiamine pyrophosphate enzyme N-terminal TPP-binding" evidence="9">
    <location>
        <begin position="20"/>
        <end position="130"/>
    </location>
</feature>
<name>A0A4R6BT13_9STAP</name>
<evidence type="ECO:0000259" key="9">
    <source>
        <dbReference type="Pfam" id="PF02776"/>
    </source>
</evidence>
<dbReference type="GO" id="GO:0030145">
    <property type="term" value="F:manganese ion binding"/>
    <property type="evidence" value="ECO:0007669"/>
    <property type="project" value="UniProtKB-UniRule"/>
</dbReference>
<dbReference type="EMBL" id="SCWB01000014">
    <property type="protein sequence ID" value="TDM07489.1"/>
    <property type="molecule type" value="Genomic_DNA"/>
</dbReference>
<proteinExistence type="inferred from homology"/>
<comment type="function">
    <text evidence="7">Catalyzes the thiamine diphosphate-dependent decarboxylation of 2-oxoglutarate and the subsequent addition of the resulting succinic semialdehyde-thiamine pyrophosphate anion to isochorismate to yield 2-succinyl-5-enolpyruvyl-6-hydroxy-3-cyclohexene-1-carboxylate (SEPHCHC).</text>
</comment>
<evidence type="ECO:0000256" key="1">
    <source>
        <dbReference type="ARBA" id="ARBA00022428"/>
    </source>
</evidence>
<comment type="pathway">
    <text evidence="7">Quinol/quinone metabolism; 1,4-dihydroxy-2-naphthoate biosynthesis; 1,4-dihydroxy-2-naphthoate from chorismate: step 2/7.</text>
</comment>
<dbReference type="GO" id="GO:0009234">
    <property type="term" value="P:menaquinone biosynthetic process"/>
    <property type="evidence" value="ECO:0007669"/>
    <property type="project" value="UniProtKB-UniRule"/>
</dbReference>
<dbReference type="Gene3D" id="3.40.50.970">
    <property type="match status" value="2"/>
</dbReference>
<evidence type="ECO:0000256" key="4">
    <source>
        <dbReference type="ARBA" id="ARBA00022842"/>
    </source>
</evidence>
<comment type="caution">
    <text evidence="10">The sequence shown here is derived from an EMBL/GenBank/DDBJ whole genome shotgun (WGS) entry which is preliminary data.</text>
</comment>